<dbReference type="Pfam" id="PF20431">
    <property type="entry name" value="E_motif"/>
    <property type="match status" value="1"/>
</dbReference>
<evidence type="ECO:0000313" key="4">
    <source>
        <dbReference type="Proteomes" id="UP001141806"/>
    </source>
</evidence>
<evidence type="ECO:0008006" key="5">
    <source>
        <dbReference type="Google" id="ProtNLM"/>
    </source>
</evidence>
<reference evidence="3" key="1">
    <citation type="journal article" date="2023" name="Plant J.">
        <title>The genome of the king protea, Protea cynaroides.</title>
        <authorList>
            <person name="Chang J."/>
            <person name="Duong T.A."/>
            <person name="Schoeman C."/>
            <person name="Ma X."/>
            <person name="Roodt D."/>
            <person name="Barker N."/>
            <person name="Li Z."/>
            <person name="Van de Peer Y."/>
            <person name="Mizrachi E."/>
        </authorList>
    </citation>
    <scope>NUCLEOTIDE SEQUENCE</scope>
    <source>
        <tissue evidence="3">Young leaves</tissue>
    </source>
</reference>
<dbReference type="EMBL" id="JAMYWD010000003">
    <property type="protein sequence ID" value="KAJ4976365.1"/>
    <property type="molecule type" value="Genomic_DNA"/>
</dbReference>
<keyword evidence="4" id="KW-1185">Reference proteome</keyword>
<dbReference type="Proteomes" id="UP001141806">
    <property type="component" value="Unassembled WGS sequence"/>
</dbReference>
<feature type="repeat" description="PPR" evidence="2">
    <location>
        <begin position="294"/>
        <end position="328"/>
    </location>
</feature>
<dbReference type="OrthoDB" id="185373at2759"/>
<evidence type="ECO:0000313" key="3">
    <source>
        <dbReference type="EMBL" id="KAJ4976365.1"/>
    </source>
</evidence>
<dbReference type="FunFam" id="1.25.40.10:FF:000090">
    <property type="entry name" value="Pentatricopeptide repeat-containing protein, chloroplastic"/>
    <property type="match status" value="1"/>
</dbReference>
<dbReference type="Pfam" id="PF13041">
    <property type="entry name" value="PPR_2"/>
    <property type="match status" value="2"/>
</dbReference>
<dbReference type="PANTHER" id="PTHR47926">
    <property type="entry name" value="PENTATRICOPEPTIDE REPEAT-CONTAINING PROTEIN"/>
    <property type="match status" value="1"/>
</dbReference>
<accession>A0A9Q0QYH6</accession>
<gene>
    <name evidence="3" type="ORF">NE237_001471</name>
</gene>
<dbReference type="PANTHER" id="PTHR47926:SF348">
    <property type="entry name" value="PENTATRICOPEPTIDE REPEAT-CONTAINING PROTEIN"/>
    <property type="match status" value="1"/>
</dbReference>
<dbReference type="InterPro" id="IPR011990">
    <property type="entry name" value="TPR-like_helical_dom_sf"/>
</dbReference>
<sequence length="475" mass="52656">MSYSPERLLLLLQRFIKCQNQVNQIHGLIITHGHLHFKPIWQISDLKWMSTMLYNTLIRAHLNLGDPHKAIVFYTHMLSHKAPPNNHTFPSLIKAACSLPFMASVIGRLVHTQVIRRGLSLDPFIQTSFVSFYAQLGDLFSARHVFEEITRPCIVAFNSMLDALGKNGDMGSALELFQRMPQRDVVSWTSIINGFGKNGCYQDSIQFFEKMMVHRDVMEGLVRPNESTLVSILSSCASSDQAGALCQGKQIFGYVIRSGTEVTVFLGTALISMYGKTGCLASAFRVFNGMVVKGVCTWNAMISSLASNGREKEALNMFDKMRQEGLQPNEVTFVTVLTACARAQLIDLGLGVFQSMQPEYRVHPRMEHYGCVVDLLGRAGRLEAAVDFIRGMPFEPDATVLGALLGACKVHGAVDLGTDVGKRILELQPRHCGRYVILSNIYADAGRWGRAAALRKAMIEAGIRKIPAYSCLDSS</sequence>
<dbReference type="Pfam" id="PF01535">
    <property type="entry name" value="PPR"/>
    <property type="match status" value="2"/>
</dbReference>
<dbReference type="AlphaFoldDB" id="A0A9Q0QYH6"/>
<protein>
    <recommendedName>
        <fullName evidence="5">Pentatricopeptide repeat-containing protein</fullName>
    </recommendedName>
</protein>
<feature type="repeat" description="PPR" evidence="2">
    <location>
        <begin position="153"/>
        <end position="187"/>
    </location>
</feature>
<dbReference type="Gene3D" id="1.25.40.10">
    <property type="entry name" value="Tetratricopeptide repeat domain"/>
    <property type="match status" value="3"/>
</dbReference>
<evidence type="ECO:0000256" key="1">
    <source>
        <dbReference type="ARBA" id="ARBA00022737"/>
    </source>
</evidence>
<dbReference type="GO" id="GO:0009451">
    <property type="term" value="P:RNA modification"/>
    <property type="evidence" value="ECO:0007669"/>
    <property type="project" value="InterPro"/>
</dbReference>
<dbReference type="InterPro" id="IPR046848">
    <property type="entry name" value="E_motif"/>
</dbReference>
<comment type="caution">
    <text evidence="3">The sequence shown here is derived from an EMBL/GenBank/DDBJ whole genome shotgun (WGS) entry which is preliminary data.</text>
</comment>
<dbReference type="NCBIfam" id="TIGR00756">
    <property type="entry name" value="PPR"/>
    <property type="match status" value="5"/>
</dbReference>
<dbReference type="InterPro" id="IPR046960">
    <property type="entry name" value="PPR_At4g14850-like_plant"/>
</dbReference>
<evidence type="ECO:0000256" key="2">
    <source>
        <dbReference type="PROSITE-ProRule" id="PRU00708"/>
    </source>
</evidence>
<name>A0A9Q0QYH6_9MAGN</name>
<keyword evidence="1" id="KW-0677">Repeat</keyword>
<organism evidence="3 4">
    <name type="scientific">Protea cynaroides</name>
    <dbReference type="NCBI Taxonomy" id="273540"/>
    <lineage>
        <taxon>Eukaryota</taxon>
        <taxon>Viridiplantae</taxon>
        <taxon>Streptophyta</taxon>
        <taxon>Embryophyta</taxon>
        <taxon>Tracheophyta</taxon>
        <taxon>Spermatophyta</taxon>
        <taxon>Magnoliopsida</taxon>
        <taxon>Proteales</taxon>
        <taxon>Proteaceae</taxon>
        <taxon>Protea</taxon>
    </lineage>
</organism>
<proteinExistence type="predicted"/>
<dbReference type="GO" id="GO:0003723">
    <property type="term" value="F:RNA binding"/>
    <property type="evidence" value="ECO:0007669"/>
    <property type="project" value="InterPro"/>
</dbReference>
<dbReference type="PROSITE" id="PS51375">
    <property type="entry name" value="PPR"/>
    <property type="match status" value="3"/>
</dbReference>
<dbReference type="SUPFAM" id="SSF48452">
    <property type="entry name" value="TPR-like"/>
    <property type="match status" value="1"/>
</dbReference>
<dbReference type="InterPro" id="IPR002885">
    <property type="entry name" value="PPR_rpt"/>
</dbReference>
<feature type="repeat" description="PPR" evidence="2">
    <location>
        <begin position="50"/>
        <end position="84"/>
    </location>
</feature>